<dbReference type="RefSeq" id="XP_018754198.1">
    <property type="nucleotide sequence ID" value="XM_018905462.1"/>
</dbReference>
<sequence>MVTIWSSESQRLNTFSKNDSRILSEMTCAVVPEKGRALHHSCRRSWKLCFSCSKRSSGPAIMLLAARLATSPMDMMIKVSQVQPLIRELYKSNGLVSLLRGVEKSLVKLLQDHEIVRMQGRKRDGSILSVLVT</sequence>
<dbReference type="GeneID" id="30073105"/>
<dbReference type="AlphaFoldDB" id="W7MUE6"/>
<dbReference type="VEuPathDB" id="FungiDB:FVEG_16229"/>
<evidence type="ECO:0000313" key="1">
    <source>
        <dbReference type="EMBL" id="EWG48007.1"/>
    </source>
</evidence>
<gene>
    <name evidence="1" type="ORF">FVEG_16229</name>
</gene>
<dbReference type="EMBL" id="DS022251">
    <property type="protein sequence ID" value="EWG48007.1"/>
    <property type="molecule type" value="Genomic_DNA"/>
</dbReference>
<keyword evidence="2" id="KW-1185">Reference proteome</keyword>
<accession>W7MUE6</accession>
<dbReference type="Proteomes" id="UP000009096">
    <property type="component" value="Chromosome 3"/>
</dbReference>
<evidence type="ECO:0000313" key="2">
    <source>
        <dbReference type="Proteomes" id="UP000009096"/>
    </source>
</evidence>
<dbReference type="KEGG" id="fvr:FVEG_16229"/>
<proteinExistence type="predicted"/>
<protein>
    <submittedName>
        <fullName evidence="1">Uncharacterized protein</fullName>
    </submittedName>
</protein>
<organism evidence="1 2">
    <name type="scientific">Gibberella moniliformis (strain M3125 / FGSC 7600)</name>
    <name type="common">Maize ear and stalk rot fungus</name>
    <name type="synonym">Fusarium verticillioides</name>
    <dbReference type="NCBI Taxonomy" id="334819"/>
    <lineage>
        <taxon>Eukaryota</taxon>
        <taxon>Fungi</taxon>
        <taxon>Dikarya</taxon>
        <taxon>Ascomycota</taxon>
        <taxon>Pezizomycotina</taxon>
        <taxon>Sordariomycetes</taxon>
        <taxon>Hypocreomycetidae</taxon>
        <taxon>Hypocreales</taxon>
        <taxon>Nectriaceae</taxon>
        <taxon>Fusarium</taxon>
        <taxon>Fusarium fujikuroi species complex</taxon>
    </lineage>
</organism>
<reference evidence="1 2" key="1">
    <citation type="journal article" date="2010" name="Nature">
        <title>Comparative genomics reveals mobile pathogenicity chromosomes in Fusarium.</title>
        <authorList>
            <person name="Ma L.J."/>
            <person name="van der Does H.C."/>
            <person name="Borkovich K.A."/>
            <person name="Coleman J.J."/>
            <person name="Daboussi M.J."/>
            <person name="Di Pietro A."/>
            <person name="Dufresne M."/>
            <person name="Freitag M."/>
            <person name="Grabherr M."/>
            <person name="Henrissat B."/>
            <person name="Houterman P.M."/>
            <person name="Kang S."/>
            <person name="Shim W.B."/>
            <person name="Woloshuk C."/>
            <person name="Xie X."/>
            <person name="Xu J.R."/>
            <person name="Antoniw J."/>
            <person name="Baker S.E."/>
            <person name="Bluhm B.H."/>
            <person name="Breakspear A."/>
            <person name="Brown D.W."/>
            <person name="Butchko R.A."/>
            <person name="Chapman S."/>
            <person name="Coulson R."/>
            <person name="Coutinho P.M."/>
            <person name="Danchin E.G."/>
            <person name="Diener A."/>
            <person name="Gale L.R."/>
            <person name="Gardiner D.M."/>
            <person name="Goff S."/>
            <person name="Hammond-Kosack K.E."/>
            <person name="Hilburn K."/>
            <person name="Hua-Van A."/>
            <person name="Jonkers W."/>
            <person name="Kazan K."/>
            <person name="Kodira C.D."/>
            <person name="Koehrsen M."/>
            <person name="Kumar L."/>
            <person name="Lee Y.H."/>
            <person name="Li L."/>
            <person name="Manners J.M."/>
            <person name="Miranda-Saavedra D."/>
            <person name="Mukherjee M."/>
            <person name="Park G."/>
            <person name="Park J."/>
            <person name="Park S.Y."/>
            <person name="Proctor R.H."/>
            <person name="Regev A."/>
            <person name="Ruiz-Roldan M.C."/>
            <person name="Sain D."/>
            <person name="Sakthikumar S."/>
            <person name="Sykes S."/>
            <person name="Schwartz D.C."/>
            <person name="Turgeon B.G."/>
            <person name="Wapinski I."/>
            <person name="Yoder O."/>
            <person name="Young S."/>
            <person name="Zeng Q."/>
            <person name="Zhou S."/>
            <person name="Galagan J."/>
            <person name="Cuomo C.A."/>
            <person name="Kistler H.C."/>
            <person name="Rep M."/>
        </authorList>
    </citation>
    <scope>NUCLEOTIDE SEQUENCE [LARGE SCALE GENOMIC DNA]</scope>
    <source>
        <strain evidence="2">M3125 / FGSC 7600</strain>
    </source>
</reference>
<name>W7MUE6_GIBM7</name>